<dbReference type="PROSITE" id="PS51497">
    <property type="entry name" value="UMA"/>
    <property type="match status" value="1"/>
</dbReference>
<dbReference type="EMBL" id="JAJSOF020000027">
    <property type="protein sequence ID" value="KAJ4434155.1"/>
    <property type="molecule type" value="Genomic_DNA"/>
</dbReference>
<keyword evidence="3" id="KW-1185">Reference proteome</keyword>
<gene>
    <name evidence="2" type="ORF">ANN_16475</name>
</gene>
<protein>
    <recommendedName>
        <fullName evidence="1">UMA domain-containing protein</fullName>
    </recommendedName>
</protein>
<evidence type="ECO:0000313" key="3">
    <source>
        <dbReference type="Proteomes" id="UP001148838"/>
    </source>
</evidence>
<sequence>MSPGSSTESCPAFARIGLRENPGKTSTSTPMLQMQALKLVASGLTEDFDHWLLLNTVEVVYVMSLSWFFGSKKKTPEPDPSSEGRGEEYIFVEKKDNVQLVTGSTGPSPYPQLPYALLAQNTLAPPTPSSPCNVVTNSMSQNQNFLYGVPFKLSPETSITNDSVTKNIIQANEILSHITQLNMESFEYDFLVERSVVLEQRERELG</sequence>
<organism evidence="2 3">
    <name type="scientific">Periplaneta americana</name>
    <name type="common">American cockroach</name>
    <name type="synonym">Blatta americana</name>
    <dbReference type="NCBI Taxonomy" id="6978"/>
    <lineage>
        <taxon>Eukaryota</taxon>
        <taxon>Metazoa</taxon>
        <taxon>Ecdysozoa</taxon>
        <taxon>Arthropoda</taxon>
        <taxon>Hexapoda</taxon>
        <taxon>Insecta</taxon>
        <taxon>Pterygota</taxon>
        <taxon>Neoptera</taxon>
        <taxon>Polyneoptera</taxon>
        <taxon>Dictyoptera</taxon>
        <taxon>Blattodea</taxon>
        <taxon>Blattoidea</taxon>
        <taxon>Blattidae</taxon>
        <taxon>Blattinae</taxon>
        <taxon>Periplaneta</taxon>
    </lineage>
</organism>
<name>A0ABQ8SJ28_PERAM</name>
<dbReference type="Proteomes" id="UP001148838">
    <property type="component" value="Unassembled WGS sequence"/>
</dbReference>
<dbReference type="InterPro" id="IPR023340">
    <property type="entry name" value="UMA"/>
</dbReference>
<evidence type="ECO:0000259" key="1">
    <source>
        <dbReference type="PROSITE" id="PS51497"/>
    </source>
</evidence>
<reference evidence="2 3" key="1">
    <citation type="journal article" date="2022" name="Allergy">
        <title>Genome assembly and annotation of Periplaneta americana reveal a comprehensive cockroach allergen profile.</title>
        <authorList>
            <person name="Wang L."/>
            <person name="Xiong Q."/>
            <person name="Saelim N."/>
            <person name="Wang L."/>
            <person name="Nong W."/>
            <person name="Wan A.T."/>
            <person name="Shi M."/>
            <person name="Liu X."/>
            <person name="Cao Q."/>
            <person name="Hui J.H.L."/>
            <person name="Sookrung N."/>
            <person name="Leung T.F."/>
            <person name="Tungtrongchitr A."/>
            <person name="Tsui S.K.W."/>
        </authorList>
    </citation>
    <scope>NUCLEOTIDE SEQUENCE [LARGE SCALE GENOMIC DNA]</scope>
    <source>
        <strain evidence="2">PWHHKU_190912</strain>
    </source>
</reference>
<proteinExistence type="predicted"/>
<comment type="caution">
    <text evidence="2">The sequence shown here is derived from an EMBL/GenBank/DDBJ whole genome shotgun (WGS) entry which is preliminary data.</text>
</comment>
<evidence type="ECO:0000313" key="2">
    <source>
        <dbReference type="EMBL" id="KAJ4434155.1"/>
    </source>
</evidence>
<accession>A0ABQ8SJ28</accession>
<feature type="domain" description="UMA" evidence="1">
    <location>
        <begin position="146"/>
        <end position="197"/>
    </location>
</feature>